<reference evidence="1" key="1">
    <citation type="submission" date="2013-07" db="EMBL/GenBank/DDBJ databases">
        <title>The genome of Eucalyptus grandis.</title>
        <authorList>
            <person name="Schmutz J."/>
            <person name="Hayes R."/>
            <person name="Myburg A."/>
            <person name="Tuskan G."/>
            <person name="Grattapaglia D."/>
            <person name="Rokhsar D.S."/>
        </authorList>
    </citation>
    <scope>NUCLEOTIDE SEQUENCE</scope>
    <source>
        <tissue evidence="1">Leaf extractions</tissue>
    </source>
</reference>
<protein>
    <submittedName>
        <fullName evidence="1">Uncharacterized protein</fullName>
    </submittedName>
</protein>
<gene>
    <name evidence="1" type="ORF">EUGRSUZ_K01129</name>
</gene>
<dbReference type="Gramene" id="KCW47342">
    <property type="protein sequence ID" value="KCW47342"/>
    <property type="gene ID" value="EUGRSUZ_K01129"/>
</dbReference>
<dbReference type="EMBL" id="KK198763">
    <property type="protein sequence ID" value="KCW47342.1"/>
    <property type="molecule type" value="Genomic_DNA"/>
</dbReference>
<proteinExistence type="predicted"/>
<dbReference type="AlphaFoldDB" id="A0A058ZZK3"/>
<evidence type="ECO:0000313" key="1">
    <source>
        <dbReference type="EMBL" id="KCW47342.1"/>
    </source>
</evidence>
<name>A0A058ZZK3_EUCGR</name>
<dbReference type="InParanoid" id="A0A058ZZK3"/>
<sequence length="87" mass="10513">MKHACKRDLISNKAFKVLIRWVLVTCKKRPMQTKRKVMRIESDTQDQAYDVLYKMYNKVPLYGAFLNLRAEIIKTSFVSFKQKKRYY</sequence>
<accession>A0A058ZZK3</accession>
<organism evidence="1">
    <name type="scientific">Eucalyptus grandis</name>
    <name type="common">Flooded gum</name>
    <dbReference type="NCBI Taxonomy" id="71139"/>
    <lineage>
        <taxon>Eukaryota</taxon>
        <taxon>Viridiplantae</taxon>
        <taxon>Streptophyta</taxon>
        <taxon>Embryophyta</taxon>
        <taxon>Tracheophyta</taxon>
        <taxon>Spermatophyta</taxon>
        <taxon>Magnoliopsida</taxon>
        <taxon>eudicotyledons</taxon>
        <taxon>Gunneridae</taxon>
        <taxon>Pentapetalae</taxon>
        <taxon>rosids</taxon>
        <taxon>malvids</taxon>
        <taxon>Myrtales</taxon>
        <taxon>Myrtaceae</taxon>
        <taxon>Myrtoideae</taxon>
        <taxon>Eucalypteae</taxon>
        <taxon>Eucalyptus</taxon>
    </lineage>
</organism>